<proteinExistence type="predicted"/>
<organism evidence="1 2">
    <name type="scientific">Melipona bicolor</name>
    <dbReference type="NCBI Taxonomy" id="60889"/>
    <lineage>
        <taxon>Eukaryota</taxon>
        <taxon>Metazoa</taxon>
        <taxon>Ecdysozoa</taxon>
        <taxon>Arthropoda</taxon>
        <taxon>Hexapoda</taxon>
        <taxon>Insecta</taxon>
        <taxon>Pterygota</taxon>
        <taxon>Neoptera</taxon>
        <taxon>Endopterygota</taxon>
        <taxon>Hymenoptera</taxon>
        <taxon>Apocrita</taxon>
        <taxon>Aculeata</taxon>
        <taxon>Apoidea</taxon>
        <taxon>Anthophila</taxon>
        <taxon>Apidae</taxon>
        <taxon>Melipona</taxon>
    </lineage>
</organism>
<protein>
    <submittedName>
        <fullName evidence="1">Uncharacterized protein</fullName>
    </submittedName>
</protein>
<comment type="caution">
    <text evidence="1">The sequence shown here is derived from an EMBL/GenBank/DDBJ whole genome shotgun (WGS) entry which is preliminary data.</text>
</comment>
<keyword evidence="2" id="KW-1185">Reference proteome</keyword>
<name>A0AA40FQB2_9HYME</name>
<dbReference type="AlphaFoldDB" id="A0AA40FQB2"/>
<dbReference type="EMBL" id="JAHYIQ010000022">
    <property type="protein sequence ID" value="KAK1122880.1"/>
    <property type="molecule type" value="Genomic_DNA"/>
</dbReference>
<sequence>MNNNTVSNLKFSPISKKFQRLQETKEDCPCSKEECCEINRLAVSTTRVRGWKTQFDQHED</sequence>
<accession>A0AA40FQB2</accession>
<dbReference type="Proteomes" id="UP001177670">
    <property type="component" value="Unassembled WGS sequence"/>
</dbReference>
<evidence type="ECO:0000313" key="1">
    <source>
        <dbReference type="EMBL" id="KAK1122880.1"/>
    </source>
</evidence>
<reference evidence="1" key="1">
    <citation type="submission" date="2021-10" db="EMBL/GenBank/DDBJ databases">
        <title>Melipona bicolor Genome sequencing and assembly.</title>
        <authorList>
            <person name="Araujo N.S."/>
            <person name="Arias M.C."/>
        </authorList>
    </citation>
    <scope>NUCLEOTIDE SEQUENCE</scope>
    <source>
        <strain evidence="1">USP_2M_L1-L4_2017</strain>
        <tissue evidence="1">Whole body</tissue>
    </source>
</reference>
<gene>
    <name evidence="1" type="ORF">K0M31_009325</name>
</gene>
<evidence type="ECO:0000313" key="2">
    <source>
        <dbReference type="Proteomes" id="UP001177670"/>
    </source>
</evidence>